<gene>
    <name evidence="8" type="ORF">TAV2_LOCUS18770</name>
</gene>
<dbReference type="InterPro" id="IPR006694">
    <property type="entry name" value="Fatty_acid_hydroxylase"/>
</dbReference>
<dbReference type="Pfam" id="PF04116">
    <property type="entry name" value="FA_hydroxylase"/>
    <property type="match status" value="1"/>
</dbReference>
<dbReference type="AlphaFoldDB" id="A0AAU9SW06"/>
<keyword evidence="5 6" id="KW-0472">Membrane</keyword>
<dbReference type="GO" id="GO:0005506">
    <property type="term" value="F:iron ion binding"/>
    <property type="evidence" value="ECO:0007669"/>
    <property type="project" value="InterPro"/>
</dbReference>
<reference evidence="8 9" key="1">
    <citation type="submission" date="2022-03" db="EMBL/GenBank/DDBJ databases">
        <authorList>
            <person name="Nunn A."/>
            <person name="Chopra R."/>
            <person name="Nunn A."/>
            <person name="Contreras Garrido A."/>
        </authorList>
    </citation>
    <scope>NUCLEOTIDE SEQUENCE [LARGE SCALE GENOMIC DNA]</scope>
</reference>
<dbReference type="GO" id="GO:0016020">
    <property type="term" value="C:membrane"/>
    <property type="evidence" value="ECO:0007669"/>
    <property type="project" value="UniProtKB-SubCell"/>
</dbReference>
<dbReference type="EMBL" id="OU466862">
    <property type="protein sequence ID" value="CAH2071603.1"/>
    <property type="molecule type" value="Genomic_DNA"/>
</dbReference>
<keyword evidence="3 6" id="KW-0812">Transmembrane</keyword>
<comment type="similarity">
    <text evidence="2">Belongs to the sterol desaturase family.</text>
</comment>
<evidence type="ECO:0000313" key="8">
    <source>
        <dbReference type="EMBL" id="CAH2071603.1"/>
    </source>
</evidence>
<feature type="transmembrane region" description="Helical" evidence="6">
    <location>
        <begin position="178"/>
        <end position="198"/>
    </location>
</feature>
<name>A0AAU9SW06_THLAR</name>
<keyword evidence="9" id="KW-1185">Reference proteome</keyword>
<dbReference type="GO" id="GO:0016491">
    <property type="term" value="F:oxidoreductase activity"/>
    <property type="evidence" value="ECO:0007669"/>
    <property type="project" value="InterPro"/>
</dbReference>
<dbReference type="PANTHER" id="PTHR11863">
    <property type="entry name" value="STEROL DESATURASE"/>
    <property type="match status" value="1"/>
</dbReference>
<proteinExistence type="inferred from homology"/>
<evidence type="ECO:0000256" key="2">
    <source>
        <dbReference type="ARBA" id="ARBA00009324"/>
    </source>
</evidence>
<sequence length="414" mass="48665">MASRPGALTEWSPLGSFKYLLVAPFVMSSMHSYVTAEDEEKDLWRLMIVALLLWRIIHSQIWISVSRQRTVVGRRKIVDKHIIEFEQVDRVIFNTLHMYLANMKLPGFSRLPLRRLDGAILVALLHAGPVEALHHHFLYSRYHSHHHSSIATEPITCTTVVHPFAEHIVYILLISRPMVTASLCGIMSVAPVMVYMTYVDFMNNMGHCNFEFFPKHLFHLFPSLKFLCYTPSFHSFHHTQIRTNYSLFMPMYDYIYGTTNKWSESLYERSFEREEESPDVIHLTHLTTLDSIYQMRLGFPSFSSHPLWSRSPWYLTFFMWPFTLLFSFVPTSAFSSRTFVFESNRIRNLTIHSRYLLPKFTFHNLHLSNKYCNINIRRQYKSQRHRESINNIIEAAILEADEKGVRVMSLGLLN</sequence>
<dbReference type="Proteomes" id="UP000836841">
    <property type="component" value="Chromosome 6"/>
</dbReference>
<feature type="non-terminal residue" evidence="8">
    <location>
        <position position="1"/>
    </location>
</feature>
<organism evidence="8 9">
    <name type="scientific">Thlaspi arvense</name>
    <name type="common">Field penny-cress</name>
    <dbReference type="NCBI Taxonomy" id="13288"/>
    <lineage>
        <taxon>Eukaryota</taxon>
        <taxon>Viridiplantae</taxon>
        <taxon>Streptophyta</taxon>
        <taxon>Embryophyta</taxon>
        <taxon>Tracheophyta</taxon>
        <taxon>Spermatophyta</taxon>
        <taxon>Magnoliopsida</taxon>
        <taxon>eudicotyledons</taxon>
        <taxon>Gunneridae</taxon>
        <taxon>Pentapetalae</taxon>
        <taxon>rosids</taxon>
        <taxon>malvids</taxon>
        <taxon>Brassicales</taxon>
        <taxon>Brassicaceae</taxon>
        <taxon>Thlaspideae</taxon>
        <taxon>Thlaspi</taxon>
    </lineage>
</organism>
<feature type="transmembrane region" description="Helical" evidence="6">
    <location>
        <begin position="313"/>
        <end position="335"/>
    </location>
</feature>
<evidence type="ECO:0000256" key="6">
    <source>
        <dbReference type="SAM" id="Phobius"/>
    </source>
</evidence>
<feature type="transmembrane region" description="Helical" evidence="6">
    <location>
        <begin position="43"/>
        <end position="65"/>
    </location>
</feature>
<evidence type="ECO:0000256" key="1">
    <source>
        <dbReference type="ARBA" id="ARBA00004370"/>
    </source>
</evidence>
<evidence type="ECO:0000256" key="4">
    <source>
        <dbReference type="ARBA" id="ARBA00022989"/>
    </source>
</evidence>
<dbReference type="InterPro" id="IPR050307">
    <property type="entry name" value="Sterol_Desaturase_Related"/>
</dbReference>
<feature type="domain" description="Fatty acid hydroxylase" evidence="7">
    <location>
        <begin position="133"/>
        <end position="258"/>
    </location>
</feature>
<accession>A0AAU9SW06</accession>
<evidence type="ECO:0000256" key="5">
    <source>
        <dbReference type="ARBA" id="ARBA00023136"/>
    </source>
</evidence>
<comment type="subcellular location">
    <subcellularLocation>
        <location evidence="1">Membrane</location>
    </subcellularLocation>
</comment>
<evidence type="ECO:0000256" key="3">
    <source>
        <dbReference type="ARBA" id="ARBA00022692"/>
    </source>
</evidence>
<dbReference type="GO" id="GO:0008610">
    <property type="term" value="P:lipid biosynthetic process"/>
    <property type="evidence" value="ECO:0007669"/>
    <property type="project" value="InterPro"/>
</dbReference>
<protein>
    <recommendedName>
        <fullName evidence="7">Fatty acid hydroxylase domain-containing protein</fullName>
    </recommendedName>
</protein>
<evidence type="ECO:0000313" key="9">
    <source>
        <dbReference type="Proteomes" id="UP000836841"/>
    </source>
</evidence>
<evidence type="ECO:0000259" key="7">
    <source>
        <dbReference type="Pfam" id="PF04116"/>
    </source>
</evidence>
<keyword evidence="4 6" id="KW-1133">Transmembrane helix</keyword>